<protein>
    <submittedName>
        <fullName evidence="1">Uncharacterized protein</fullName>
    </submittedName>
</protein>
<accession>A0AA40ZS90</accession>
<dbReference type="AlphaFoldDB" id="A0AA40ZS90"/>
<organism evidence="1 2">
    <name type="scientific">Caecibacteroides pullorum</name>
    <dbReference type="NCBI Taxonomy" id="2725562"/>
    <lineage>
        <taxon>Bacteria</taxon>
        <taxon>Pseudomonadati</taxon>
        <taxon>Bacteroidota</taxon>
        <taxon>Bacteroidia</taxon>
        <taxon>Bacteroidales</taxon>
        <taxon>Bacteroidaceae</taxon>
        <taxon>Caecibacteroides</taxon>
    </lineage>
</organism>
<evidence type="ECO:0000313" key="2">
    <source>
        <dbReference type="Proteomes" id="UP000698924"/>
    </source>
</evidence>
<dbReference type="RefSeq" id="WP_204971132.1">
    <property type="nucleotide sequence ID" value="NZ_JAAZTS010000002.1"/>
</dbReference>
<keyword evidence="2" id="KW-1185">Reference proteome</keyword>
<comment type="caution">
    <text evidence="1">The sequence shown here is derived from an EMBL/GenBank/DDBJ whole genome shotgun (WGS) entry which is preliminary data.</text>
</comment>
<gene>
    <name evidence="1" type="ORF">H6D15_03130</name>
</gene>
<dbReference type="Proteomes" id="UP000698924">
    <property type="component" value="Unassembled WGS sequence"/>
</dbReference>
<dbReference type="EMBL" id="JACJMO010000002">
    <property type="protein sequence ID" value="MBM6856599.1"/>
    <property type="molecule type" value="Genomic_DNA"/>
</dbReference>
<sequence>MAKIHKLSKNGQTIYPATTTDAVAHPTLKVSASKLIGEINVSNLYPTGGTDGTNKYTLASAIAKIPTDLRTVGIKCSFLNEENTVESWTYQDGTFTDASNWEKTGLDRNLNKAVYYATFDIQEKTTNYYEGSPVPVKPGLSVIIHTNSINNSSYSEWYDVEMKSLGKLPEISNTDYEVTVPENAYYLIIRSYNYKDSMSLRYASKFQNVPTYADLESTNSKVSSLEKRAKLVEKDYAPADVIYVNISINDNAPKIDVSKADYVSICTTMNYANPNPIVTFYDSSDEITKSMMRSDFSISGSLCVKNEIPTDGSSYMKIIGWNEASFNENIDSMYVKVYERLADILTELENNSGGGGSSEGKEEIIKEYDPSEYIYTKGYNDLAMQSAPAIDISKAHKVSVCTVMNFATTFPVISFYNDGGVITKSIMYSELENAGGALRKATDISTDGAATMKIVGWNQAAFDENIKSLYIRLYEYKSEEDERIGDLEKLTTNNKKNIVSAINEINGKSIENVSTKVLTSGNIVKQIDSCNGDYKSFTVHSTWSDRKLICFKVGENANVHIKDLSHIYSLAATKEIPEKGPTGTTQMAQFGSSEIVKNEYVTMPSEKTYFVICVTVNANVDELFEVVGLYERIGALEYADFNFFAGKKIAFVGDSLMADGDKVPKNIAMLLGLEYNSDENEATSKGGTQTLEDLRPDLCGQMRARKLENYDSPDIIVVENVNDGNGEDYTDEEMGNVEPFMLSSYTDIKSSCCCSYVSDSF</sequence>
<evidence type="ECO:0000313" key="1">
    <source>
        <dbReference type="EMBL" id="MBM6856599.1"/>
    </source>
</evidence>
<name>A0AA40ZS90_9BACT</name>
<proteinExistence type="predicted"/>
<reference evidence="1 2" key="1">
    <citation type="journal article" date="2021" name="Sci. Rep.">
        <title>The distribution of antibiotic resistance genes in chicken gut microbiota commensals.</title>
        <authorList>
            <person name="Juricova H."/>
            <person name="Matiasovicova J."/>
            <person name="Kubasova T."/>
            <person name="Cejkova D."/>
            <person name="Rychlik I."/>
        </authorList>
    </citation>
    <scope>NUCLEOTIDE SEQUENCE [LARGE SCALE GENOMIC DNA]</scope>
    <source>
        <strain evidence="1 2">An421</strain>
    </source>
</reference>